<gene>
    <name evidence="5" type="ORF">TRFO_16838</name>
</gene>
<feature type="domain" description="EF-hand" evidence="4">
    <location>
        <begin position="178"/>
        <end position="213"/>
    </location>
</feature>
<dbReference type="FunFam" id="1.10.238.10:FF:000178">
    <property type="entry name" value="Calmodulin-2 A"/>
    <property type="match status" value="1"/>
</dbReference>
<keyword evidence="6" id="KW-1185">Reference proteome</keyword>
<sequence>MREGLNITISCENRNKFSTFITTFYPLIHFSIMTSVPPPRKYIELNTLMVRIRQRIVERGAIGIKGLGRLFKIADDNNDKAIDLHNELPKLMGDIGIILNKTEMNELIRLLDRSGDGTISYDEFLYQMAPPLSEERIKWINKAFDKLDVDGSGLVNIADLEAIHNPKTSELVRMGKTTANAIFANLLKSYDDDGDGQITRDEFIDYYREISPSIDNDEYFALMMKNAWKL</sequence>
<dbReference type="Proteomes" id="UP000179807">
    <property type="component" value="Unassembled WGS sequence"/>
</dbReference>
<evidence type="ECO:0000256" key="1">
    <source>
        <dbReference type="ARBA" id="ARBA00022723"/>
    </source>
</evidence>
<dbReference type="PROSITE" id="PS00018">
    <property type="entry name" value="EF_HAND_1"/>
    <property type="match status" value="3"/>
</dbReference>
<feature type="domain" description="EF-hand" evidence="4">
    <location>
        <begin position="135"/>
        <end position="170"/>
    </location>
</feature>
<dbReference type="InterPro" id="IPR018247">
    <property type="entry name" value="EF_Hand_1_Ca_BS"/>
</dbReference>
<reference evidence="5" key="1">
    <citation type="submission" date="2016-10" db="EMBL/GenBank/DDBJ databases">
        <authorList>
            <person name="Benchimol M."/>
            <person name="Almeida L.G."/>
            <person name="Vasconcelos A.T."/>
            <person name="Perreira-Neves A."/>
            <person name="Rosa I.A."/>
            <person name="Tasca T."/>
            <person name="Bogo M.R."/>
            <person name="de Souza W."/>
        </authorList>
    </citation>
    <scope>NUCLEOTIDE SEQUENCE [LARGE SCALE GENOMIC DNA]</scope>
    <source>
        <strain evidence="5">K</strain>
    </source>
</reference>
<keyword evidence="2" id="KW-0677">Repeat</keyword>
<dbReference type="GO" id="GO:0043226">
    <property type="term" value="C:organelle"/>
    <property type="evidence" value="ECO:0007669"/>
    <property type="project" value="UniProtKB-ARBA"/>
</dbReference>
<dbReference type="Gene3D" id="1.10.238.10">
    <property type="entry name" value="EF-hand"/>
    <property type="match status" value="2"/>
</dbReference>
<dbReference type="Pfam" id="PF13499">
    <property type="entry name" value="EF-hand_7"/>
    <property type="match status" value="2"/>
</dbReference>
<dbReference type="InterPro" id="IPR051581">
    <property type="entry name" value="Ca-bind"/>
</dbReference>
<dbReference type="PANTHER" id="PTHR34524">
    <property type="entry name" value="CALCYPHOSIN"/>
    <property type="match status" value="1"/>
</dbReference>
<feature type="domain" description="EF-hand" evidence="4">
    <location>
        <begin position="99"/>
        <end position="134"/>
    </location>
</feature>
<proteinExistence type="predicted"/>
<dbReference type="EMBL" id="MLAK01000547">
    <property type="protein sequence ID" value="OHT13166.1"/>
    <property type="molecule type" value="Genomic_DNA"/>
</dbReference>
<dbReference type="RefSeq" id="XP_068366302.1">
    <property type="nucleotide sequence ID" value="XM_068499223.1"/>
</dbReference>
<dbReference type="OrthoDB" id="444540at2759"/>
<dbReference type="InterPro" id="IPR011992">
    <property type="entry name" value="EF-hand-dom_pair"/>
</dbReference>
<accession>A0A1J4KU27</accession>
<dbReference type="GeneID" id="94833927"/>
<dbReference type="GO" id="GO:0005509">
    <property type="term" value="F:calcium ion binding"/>
    <property type="evidence" value="ECO:0007669"/>
    <property type="project" value="InterPro"/>
</dbReference>
<organism evidence="5 6">
    <name type="scientific">Tritrichomonas foetus</name>
    <dbReference type="NCBI Taxonomy" id="1144522"/>
    <lineage>
        <taxon>Eukaryota</taxon>
        <taxon>Metamonada</taxon>
        <taxon>Parabasalia</taxon>
        <taxon>Tritrichomonadida</taxon>
        <taxon>Tritrichomonadidae</taxon>
        <taxon>Tritrichomonas</taxon>
    </lineage>
</organism>
<dbReference type="PROSITE" id="PS50222">
    <property type="entry name" value="EF_HAND_2"/>
    <property type="match status" value="3"/>
</dbReference>
<dbReference type="CDD" id="cd00051">
    <property type="entry name" value="EFh"/>
    <property type="match status" value="2"/>
</dbReference>
<dbReference type="VEuPathDB" id="TrichDB:TRFO_16838"/>
<evidence type="ECO:0000259" key="4">
    <source>
        <dbReference type="PROSITE" id="PS50222"/>
    </source>
</evidence>
<keyword evidence="1" id="KW-0479">Metal-binding</keyword>
<dbReference type="AlphaFoldDB" id="A0A1J4KU27"/>
<dbReference type="PANTHER" id="PTHR34524:SF6">
    <property type="entry name" value="CALCYPHOSINE LIKE"/>
    <property type="match status" value="1"/>
</dbReference>
<name>A0A1J4KU27_9EUKA</name>
<protein>
    <submittedName>
        <fullName evidence="5">EF hand family protein</fullName>
    </submittedName>
</protein>
<comment type="caution">
    <text evidence="5">The sequence shown here is derived from an EMBL/GenBank/DDBJ whole genome shotgun (WGS) entry which is preliminary data.</text>
</comment>
<dbReference type="InterPro" id="IPR002048">
    <property type="entry name" value="EF_hand_dom"/>
</dbReference>
<evidence type="ECO:0000313" key="6">
    <source>
        <dbReference type="Proteomes" id="UP000179807"/>
    </source>
</evidence>
<evidence type="ECO:0000256" key="3">
    <source>
        <dbReference type="ARBA" id="ARBA00022837"/>
    </source>
</evidence>
<evidence type="ECO:0000313" key="5">
    <source>
        <dbReference type="EMBL" id="OHT13166.1"/>
    </source>
</evidence>
<dbReference type="SMART" id="SM00054">
    <property type="entry name" value="EFh"/>
    <property type="match status" value="4"/>
</dbReference>
<dbReference type="SUPFAM" id="SSF47473">
    <property type="entry name" value="EF-hand"/>
    <property type="match status" value="1"/>
</dbReference>
<evidence type="ECO:0000256" key="2">
    <source>
        <dbReference type="ARBA" id="ARBA00022737"/>
    </source>
</evidence>
<keyword evidence="3" id="KW-0106">Calcium</keyword>